<dbReference type="AlphaFoldDB" id="A0A8D9AXU6"/>
<evidence type="ECO:0000313" key="1">
    <source>
        <dbReference type="EMBL" id="CAG6773154.1"/>
    </source>
</evidence>
<accession>A0A8D9AXU6</accession>
<reference evidence="1" key="1">
    <citation type="submission" date="2021-05" db="EMBL/GenBank/DDBJ databases">
        <authorList>
            <person name="Alioto T."/>
            <person name="Alioto T."/>
            <person name="Gomez Garrido J."/>
        </authorList>
    </citation>
    <scope>NUCLEOTIDE SEQUENCE</scope>
</reference>
<name>A0A8D9AXU6_9HEMI</name>
<protein>
    <submittedName>
        <fullName evidence="1">Uncharacterized protein</fullName>
    </submittedName>
</protein>
<dbReference type="EMBL" id="HBUF01590354">
    <property type="protein sequence ID" value="CAG6773154.1"/>
    <property type="molecule type" value="Transcribed_RNA"/>
</dbReference>
<proteinExistence type="predicted"/>
<sequence>MSSSVFCDCSNKDWTDIWENLEVSGDSVLMTAKGSSSPIACKEFWDKFIRESSSCWFSDVFRRRLLWSSESPRLLSLRAFSPVLLLFLSLRCSSGPIFLLGWTVVLNRYSDFGTGGTSLDVGWSPWRTSSNPPDSGCSLFKAAYASSIFSSSLESSF</sequence>
<organism evidence="1">
    <name type="scientific">Cacopsylla melanoneura</name>
    <dbReference type="NCBI Taxonomy" id="428564"/>
    <lineage>
        <taxon>Eukaryota</taxon>
        <taxon>Metazoa</taxon>
        <taxon>Ecdysozoa</taxon>
        <taxon>Arthropoda</taxon>
        <taxon>Hexapoda</taxon>
        <taxon>Insecta</taxon>
        <taxon>Pterygota</taxon>
        <taxon>Neoptera</taxon>
        <taxon>Paraneoptera</taxon>
        <taxon>Hemiptera</taxon>
        <taxon>Sternorrhyncha</taxon>
        <taxon>Psylloidea</taxon>
        <taxon>Psyllidae</taxon>
        <taxon>Psyllinae</taxon>
        <taxon>Cacopsylla</taxon>
    </lineage>
</organism>
<dbReference type="EMBL" id="HBUF01590352">
    <property type="protein sequence ID" value="CAG6773152.1"/>
    <property type="molecule type" value="Transcribed_RNA"/>
</dbReference>